<protein>
    <submittedName>
        <fullName evidence="1">Uncharacterized protein</fullName>
    </submittedName>
</protein>
<comment type="caution">
    <text evidence="1">The sequence shown here is derived from an EMBL/GenBank/DDBJ whole genome shotgun (WGS) entry which is preliminary data.</text>
</comment>
<dbReference type="AlphaFoldDB" id="A0A1F6MBM6"/>
<proteinExistence type="predicted"/>
<evidence type="ECO:0000313" key="2">
    <source>
        <dbReference type="Proteomes" id="UP000177953"/>
    </source>
</evidence>
<organism evidence="1 2">
    <name type="scientific">Candidatus Magasanikbacteria bacterium RIFCSPHIGHO2_01_FULL_47_8</name>
    <dbReference type="NCBI Taxonomy" id="1798673"/>
    <lineage>
        <taxon>Bacteria</taxon>
        <taxon>Candidatus Magasanikiibacteriota</taxon>
    </lineage>
</organism>
<dbReference type="EMBL" id="MFPU01000070">
    <property type="protein sequence ID" value="OGH69019.1"/>
    <property type="molecule type" value="Genomic_DNA"/>
</dbReference>
<evidence type="ECO:0000313" key="1">
    <source>
        <dbReference type="EMBL" id="OGH69019.1"/>
    </source>
</evidence>
<accession>A0A1F6MBM6</accession>
<gene>
    <name evidence="1" type="ORF">A2754_00980</name>
</gene>
<name>A0A1F6MBM6_9BACT</name>
<sequence>MNEDKIIQKLLEQDDKLASIVTKEEFQQTRNEILSGQDTMITILKRLDEERIFANKWIKDIETKVARQEEEIRKIKLQLNLV</sequence>
<dbReference type="Proteomes" id="UP000177953">
    <property type="component" value="Unassembled WGS sequence"/>
</dbReference>
<reference evidence="1 2" key="1">
    <citation type="journal article" date="2016" name="Nat. Commun.">
        <title>Thousands of microbial genomes shed light on interconnected biogeochemical processes in an aquifer system.</title>
        <authorList>
            <person name="Anantharaman K."/>
            <person name="Brown C.T."/>
            <person name="Hug L.A."/>
            <person name="Sharon I."/>
            <person name="Castelle C.J."/>
            <person name="Probst A.J."/>
            <person name="Thomas B.C."/>
            <person name="Singh A."/>
            <person name="Wilkins M.J."/>
            <person name="Karaoz U."/>
            <person name="Brodie E.L."/>
            <person name="Williams K.H."/>
            <person name="Hubbard S.S."/>
            <person name="Banfield J.F."/>
        </authorList>
    </citation>
    <scope>NUCLEOTIDE SEQUENCE [LARGE SCALE GENOMIC DNA]</scope>
</reference>